<gene>
    <name evidence="4" type="ORF">Fcan01_08661</name>
</gene>
<evidence type="ECO:0000256" key="1">
    <source>
        <dbReference type="ARBA" id="ARBA00022676"/>
    </source>
</evidence>
<dbReference type="GO" id="GO:0005975">
    <property type="term" value="P:carbohydrate metabolic process"/>
    <property type="evidence" value="ECO:0007669"/>
    <property type="project" value="InterPro"/>
</dbReference>
<keyword evidence="1 3" id="KW-0328">Glycosyltransferase</keyword>
<dbReference type="EC" id="2.4.1.-" evidence="3"/>
<dbReference type="CDD" id="cd11301">
    <property type="entry name" value="Fut1_Fut2_like"/>
    <property type="match status" value="1"/>
</dbReference>
<evidence type="ECO:0000313" key="4">
    <source>
        <dbReference type="EMBL" id="OXA55544.1"/>
    </source>
</evidence>
<dbReference type="GO" id="GO:0008107">
    <property type="term" value="F:galactoside 2-alpha-L-fucosyltransferase activity"/>
    <property type="evidence" value="ECO:0007669"/>
    <property type="project" value="InterPro"/>
</dbReference>
<dbReference type="InterPro" id="IPR002516">
    <property type="entry name" value="Glyco_trans_11"/>
</dbReference>
<dbReference type="PANTHER" id="PTHR11927">
    <property type="entry name" value="GALACTOSIDE 2-L-FUCOSYLTRANSFERASE"/>
    <property type="match status" value="1"/>
</dbReference>
<dbReference type="EMBL" id="LNIX01000004">
    <property type="protein sequence ID" value="OXA55544.1"/>
    <property type="molecule type" value="Genomic_DNA"/>
</dbReference>
<protein>
    <recommendedName>
        <fullName evidence="3">L-Fucosyltransferase</fullName>
        <ecNumber evidence="3">2.4.1.-</ecNumber>
    </recommendedName>
</protein>
<reference evidence="4 5" key="1">
    <citation type="submission" date="2015-12" db="EMBL/GenBank/DDBJ databases">
        <title>The genome of Folsomia candida.</title>
        <authorList>
            <person name="Faddeeva A."/>
            <person name="Derks M.F."/>
            <person name="Anvar Y."/>
            <person name="Smit S."/>
            <person name="Van Straalen N."/>
            <person name="Roelofs D."/>
        </authorList>
    </citation>
    <scope>NUCLEOTIDE SEQUENCE [LARGE SCALE GENOMIC DNA]</scope>
    <source>
        <strain evidence="4 5">VU population</strain>
        <tissue evidence="4">Whole body</tissue>
    </source>
</reference>
<comment type="pathway">
    <text evidence="3">Protein modification; protein glycosylation.</text>
</comment>
<comment type="similarity">
    <text evidence="3">Belongs to the glycosyltransferase 11 family.</text>
</comment>
<keyword evidence="2 3" id="KW-0808">Transferase</keyword>
<evidence type="ECO:0000256" key="3">
    <source>
        <dbReference type="RuleBase" id="RU363129"/>
    </source>
</evidence>
<keyword evidence="3" id="KW-0735">Signal-anchor</keyword>
<name>A0A226EEP7_FOLCA</name>
<dbReference type="UniPathway" id="UPA00378"/>
<sequence>ELYTSRNSTSTSSASVLLSVRGGIGNQLFQFACAYALARKFGWPLYIHVPSRTTPAEVVERSFSLDHFHVPIHSWNRVDDKWISERQEDIVQLEDRELLGMTERHPSISAHKIVQLSPKDYCQSETFFEPYRSEIVTLFQLKPTPLHSNNNTALFHHYHTLITSTSSTSSIAVHIRRGDFVSTGNAVPLSYYVDGITYFNSVFKNPTFFIFSDEILTPKDKEKLGLEKNFCYVEGLNSAIMDFELMTICSHGLIGNTEEIKQLS</sequence>
<evidence type="ECO:0000256" key="2">
    <source>
        <dbReference type="ARBA" id="ARBA00022679"/>
    </source>
</evidence>
<keyword evidence="3" id="KW-0333">Golgi apparatus</keyword>
<dbReference type="PANTHER" id="PTHR11927:SF9">
    <property type="entry name" value="L-FUCOSYLTRANSFERASE"/>
    <property type="match status" value="1"/>
</dbReference>
<accession>A0A226EEP7</accession>
<proteinExistence type="inferred from homology"/>
<comment type="subcellular location">
    <subcellularLocation>
        <location evidence="3">Golgi apparatus</location>
        <location evidence="3">Golgi stack membrane</location>
        <topology evidence="3">Single-pass type II membrane protein</topology>
    </subcellularLocation>
</comment>
<comment type="caution">
    <text evidence="4">The sequence shown here is derived from an EMBL/GenBank/DDBJ whole genome shotgun (WGS) entry which is preliminary data.</text>
</comment>
<keyword evidence="3" id="KW-0812">Transmembrane</keyword>
<dbReference type="Pfam" id="PF01531">
    <property type="entry name" value="Glyco_transf_11"/>
    <property type="match status" value="1"/>
</dbReference>
<evidence type="ECO:0000313" key="5">
    <source>
        <dbReference type="Proteomes" id="UP000198287"/>
    </source>
</evidence>
<dbReference type="GO" id="GO:0032580">
    <property type="term" value="C:Golgi cisterna membrane"/>
    <property type="evidence" value="ECO:0007669"/>
    <property type="project" value="UniProtKB-SubCell"/>
</dbReference>
<keyword evidence="3" id="KW-0325">Glycoprotein</keyword>
<dbReference type="Proteomes" id="UP000198287">
    <property type="component" value="Unassembled WGS sequence"/>
</dbReference>
<dbReference type="OrthoDB" id="3226at2759"/>
<organism evidence="4 5">
    <name type="scientific">Folsomia candida</name>
    <name type="common">Springtail</name>
    <dbReference type="NCBI Taxonomy" id="158441"/>
    <lineage>
        <taxon>Eukaryota</taxon>
        <taxon>Metazoa</taxon>
        <taxon>Ecdysozoa</taxon>
        <taxon>Arthropoda</taxon>
        <taxon>Hexapoda</taxon>
        <taxon>Collembola</taxon>
        <taxon>Entomobryomorpha</taxon>
        <taxon>Isotomoidea</taxon>
        <taxon>Isotomidae</taxon>
        <taxon>Proisotominae</taxon>
        <taxon>Folsomia</taxon>
    </lineage>
</organism>
<feature type="non-terminal residue" evidence="4">
    <location>
        <position position="1"/>
    </location>
</feature>
<dbReference type="AlphaFoldDB" id="A0A226EEP7"/>
<keyword evidence="5" id="KW-1185">Reference proteome</keyword>